<proteinExistence type="predicted"/>
<feature type="transmembrane region" description="Helical" evidence="1">
    <location>
        <begin position="89"/>
        <end position="106"/>
    </location>
</feature>
<comment type="caution">
    <text evidence="2">The sequence shown here is derived from an EMBL/GenBank/DDBJ whole genome shotgun (WGS) entry which is preliminary data.</text>
</comment>
<keyword evidence="1" id="KW-0812">Transmembrane</keyword>
<evidence type="ECO:0000256" key="1">
    <source>
        <dbReference type="SAM" id="Phobius"/>
    </source>
</evidence>
<evidence type="ECO:0000313" key="3">
    <source>
        <dbReference type="Proteomes" id="UP000245086"/>
    </source>
</evidence>
<accession>A0A2P2EDT5</accession>
<dbReference type="OrthoDB" id="9886304at2"/>
<organism evidence="2 3">
    <name type="scientific">Candidatus Phycosocius bacilliformis</name>
    <dbReference type="NCBI Taxonomy" id="1445552"/>
    <lineage>
        <taxon>Bacteria</taxon>
        <taxon>Pseudomonadati</taxon>
        <taxon>Pseudomonadota</taxon>
        <taxon>Alphaproteobacteria</taxon>
        <taxon>Caulobacterales</taxon>
        <taxon>Caulobacterales incertae sedis</taxon>
        <taxon>Candidatus Phycosocius</taxon>
    </lineage>
</organism>
<dbReference type="Proteomes" id="UP000245086">
    <property type="component" value="Unassembled WGS sequence"/>
</dbReference>
<dbReference type="EMBL" id="BFBR01000011">
    <property type="protein sequence ID" value="GBF59225.1"/>
    <property type="molecule type" value="Genomic_DNA"/>
</dbReference>
<keyword evidence="1" id="KW-1133">Transmembrane helix</keyword>
<keyword evidence="1" id="KW-0472">Membrane</keyword>
<dbReference type="RefSeq" id="WP_108986115.1">
    <property type="nucleotide sequence ID" value="NZ_BFBR01000011.1"/>
</dbReference>
<dbReference type="AlphaFoldDB" id="A0A2P2EDT5"/>
<evidence type="ECO:0000313" key="2">
    <source>
        <dbReference type="EMBL" id="GBF59225.1"/>
    </source>
</evidence>
<reference evidence="2 3" key="1">
    <citation type="journal article" date="2018" name="Genome Announc.">
        <title>Draft Genome Sequence of "Candidatus Phycosocius bacilliformis," an Alphaproteobacterial Ectosymbiont of the Hydrocarbon-Producing Green Alga Botryococcus braunii.</title>
        <authorList>
            <person name="Tanabe Y."/>
            <person name="Yamaguchi H."/>
            <person name="Watanabe M.M."/>
        </authorList>
    </citation>
    <scope>NUCLEOTIDE SEQUENCE [LARGE SCALE GENOMIC DNA]</scope>
    <source>
        <strain evidence="2 3">BOTRYCO-2</strain>
    </source>
</reference>
<name>A0A2P2EDT5_9PROT</name>
<gene>
    <name evidence="2" type="ORF">PbB2_02917</name>
</gene>
<sequence>MTEDDLALKALFHEAANLDAAAPGEAFVASVMQDVRADQVRRQIWREAAFILVAVLLFSGIALLAPTGLREIEAMLMASAALYGLSPQAVMLTLLLSLSFGGWWLATKS</sequence>
<feature type="transmembrane region" description="Helical" evidence="1">
    <location>
        <begin position="48"/>
        <end position="69"/>
    </location>
</feature>
<protein>
    <submittedName>
        <fullName evidence="2">Uncharacterized protein</fullName>
    </submittedName>
</protein>
<keyword evidence="3" id="KW-1185">Reference proteome</keyword>